<evidence type="ECO:0000256" key="5">
    <source>
        <dbReference type="ARBA" id="ARBA00023136"/>
    </source>
</evidence>
<evidence type="ECO:0000313" key="9">
    <source>
        <dbReference type="EMBL" id="SFO30861.1"/>
    </source>
</evidence>
<comment type="subcellular location">
    <subcellularLocation>
        <location evidence="1">Cell membrane</location>
        <topology evidence="1">Multi-pass membrane protein</topology>
    </subcellularLocation>
    <subcellularLocation>
        <location evidence="6">Membrane</location>
        <topology evidence="6">Multi-pass membrane protein</topology>
    </subcellularLocation>
</comment>
<keyword evidence="3 7" id="KW-0812">Transmembrane</keyword>
<evidence type="ECO:0000256" key="6">
    <source>
        <dbReference type="RuleBase" id="RU004057"/>
    </source>
</evidence>
<keyword evidence="5 7" id="KW-0472">Membrane</keyword>
<protein>
    <submittedName>
        <fullName evidence="9">Biopolymer transport protein ExbB</fullName>
    </submittedName>
</protein>
<dbReference type="PANTHER" id="PTHR30625">
    <property type="entry name" value="PROTEIN TOLQ"/>
    <property type="match status" value="1"/>
</dbReference>
<evidence type="ECO:0000256" key="2">
    <source>
        <dbReference type="ARBA" id="ARBA00022475"/>
    </source>
</evidence>
<keyword evidence="10" id="KW-1185">Reference proteome</keyword>
<organism evidence="9 10">
    <name type="scientific">Cohaesibacter marisflavi</name>
    <dbReference type="NCBI Taxonomy" id="655353"/>
    <lineage>
        <taxon>Bacteria</taxon>
        <taxon>Pseudomonadati</taxon>
        <taxon>Pseudomonadota</taxon>
        <taxon>Alphaproteobacteria</taxon>
        <taxon>Hyphomicrobiales</taxon>
        <taxon>Cohaesibacteraceae</taxon>
    </lineage>
</organism>
<evidence type="ECO:0000256" key="4">
    <source>
        <dbReference type="ARBA" id="ARBA00022989"/>
    </source>
</evidence>
<dbReference type="AlphaFoldDB" id="A0A1I5G5M6"/>
<feature type="transmembrane region" description="Helical" evidence="7">
    <location>
        <begin position="97"/>
        <end position="118"/>
    </location>
</feature>
<feature type="transmembrane region" description="Helical" evidence="7">
    <location>
        <begin position="138"/>
        <end position="164"/>
    </location>
</feature>
<dbReference type="InterPro" id="IPR002898">
    <property type="entry name" value="MotA_ExbB_proton_chnl"/>
</dbReference>
<proteinExistence type="inferred from homology"/>
<dbReference type="Pfam" id="PF01618">
    <property type="entry name" value="MotA_ExbB"/>
    <property type="match status" value="1"/>
</dbReference>
<dbReference type="RefSeq" id="WP_090071958.1">
    <property type="nucleotide sequence ID" value="NZ_FOVR01000004.1"/>
</dbReference>
<sequence length="209" mass="22381">MAFKQHLFELWSLLIDMGGWTLVALAALSILTVATALVSVVQIAMLQPHSYRSGAAQDLRYHIEKRKKAGATRVQIEESATIVVRGFLRQARTGFRLLELIVTAAPLLGLLGTVLGMIDAFQAMQAAGDAVNPSDLAGGIWVALITTAAGMVIALTAMIIHALLDSLVESLRYRLECVATDALFGNGAERSDYRSETSAQNDVLKAGAE</sequence>
<gene>
    <name evidence="9" type="ORF">SAMN04488056_104351</name>
</gene>
<keyword evidence="6" id="KW-0813">Transport</keyword>
<dbReference type="GO" id="GO:0005886">
    <property type="term" value="C:plasma membrane"/>
    <property type="evidence" value="ECO:0007669"/>
    <property type="project" value="UniProtKB-SubCell"/>
</dbReference>
<dbReference type="InterPro" id="IPR050790">
    <property type="entry name" value="ExbB/TolQ_transport"/>
</dbReference>
<name>A0A1I5G5M6_9HYPH</name>
<accession>A0A1I5G5M6</accession>
<keyword evidence="6" id="KW-0653">Protein transport</keyword>
<evidence type="ECO:0000259" key="8">
    <source>
        <dbReference type="Pfam" id="PF01618"/>
    </source>
</evidence>
<dbReference type="Proteomes" id="UP000199236">
    <property type="component" value="Unassembled WGS sequence"/>
</dbReference>
<dbReference type="GO" id="GO:0017038">
    <property type="term" value="P:protein import"/>
    <property type="evidence" value="ECO:0007669"/>
    <property type="project" value="TreeGrafter"/>
</dbReference>
<dbReference type="OrthoDB" id="4045at2"/>
<dbReference type="STRING" id="655353.SAMN04488056_104351"/>
<evidence type="ECO:0000313" key="10">
    <source>
        <dbReference type="Proteomes" id="UP000199236"/>
    </source>
</evidence>
<evidence type="ECO:0000256" key="1">
    <source>
        <dbReference type="ARBA" id="ARBA00004651"/>
    </source>
</evidence>
<feature type="domain" description="MotA/TolQ/ExbB proton channel" evidence="8">
    <location>
        <begin position="68"/>
        <end position="176"/>
    </location>
</feature>
<reference evidence="9 10" key="1">
    <citation type="submission" date="2016-10" db="EMBL/GenBank/DDBJ databases">
        <authorList>
            <person name="de Groot N.N."/>
        </authorList>
    </citation>
    <scope>NUCLEOTIDE SEQUENCE [LARGE SCALE GENOMIC DNA]</scope>
    <source>
        <strain evidence="9 10">CGMCC 1.9157</strain>
    </source>
</reference>
<keyword evidence="2" id="KW-1003">Cell membrane</keyword>
<evidence type="ECO:0000256" key="3">
    <source>
        <dbReference type="ARBA" id="ARBA00022692"/>
    </source>
</evidence>
<feature type="transmembrane region" description="Helical" evidence="7">
    <location>
        <begin position="20"/>
        <end position="44"/>
    </location>
</feature>
<keyword evidence="4 7" id="KW-1133">Transmembrane helix</keyword>
<evidence type="ECO:0000256" key="7">
    <source>
        <dbReference type="SAM" id="Phobius"/>
    </source>
</evidence>
<comment type="similarity">
    <text evidence="6">Belongs to the exbB/tolQ family.</text>
</comment>
<dbReference type="PANTHER" id="PTHR30625:SF11">
    <property type="entry name" value="MOTA_TOLQ_EXBB PROTON CHANNEL DOMAIN-CONTAINING PROTEIN"/>
    <property type="match status" value="1"/>
</dbReference>
<dbReference type="EMBL" id="FOVR01000004">
    <property type="protein sequence ID" value="SFO30861.1"/>
    <property type="molecule type" value="Genomic_DNA"/>
</dbReference>